<feature type="compositionally biased region" description="Basic and acidic residues" evidence="1">
    <location>
        <begin position="42"/>
        <end position="51"/>
    </location>
</feature>
<evidence type="ECO:0000313" key="2">
    <source>
        <dbReference type="EMBL" id="KAK6357354.1"/>
    </source>
</evidence>
<proteinExistence type="predicted"/>
<dbReference type="EMBL" id="JAVHNR010000001">
    <property type="protein sequence ID" value="KAK6357354.1"/>
    <property type="molecule type" value="Genomic_DNA"/>
</dbReference>
<sequence>MTDSPDTKVPLLVKLDSSTRLLGFTLKEDITASAQYYPYPLPRDEKPESKSAGDTTNGKNTAAPDDGGNDRSIIVYGTKKGLTILYPQRCRLREREPSSRWTNIDTGGMSGDGDGDVEMGVDESDWVICDDPKGDRPEDDLHIGTYAKTSKYESYSESEGYGAQRNACFPWKFLVELDSPVIEFAVPGPSHSVPEHAYLASHPWLEKMYLAAITADGKVHLVILPLRLPPPGVSSSRIDSKDFPVHTMPLKSRKGGQTRPKGICLDFMRRLQNPASS</sequence>
<gene>
    <name evidence="2" type="ORF">TWF718_001667</name>
</gene>
<name>A0AAN8NE82_9PEZI</name>
<dbReference type="AlphaFoldDB" id="A0AAN8NE82"/>
<dbReference type="Proteomes" id="UP001313282">
    <property type="component" value="Unassembled WGS sequence"/>
</dbReference>
<evidence type="ECO:0000313" key="3">
    <source>
        <dbReference type="Proteomes" id="UP001313282"/>
    </source>
</evidence>
<comment type="caution">
    <text evidence="2">The sequence shown here is derived from an EMBL/GenBank/DDBJ whole genome shotgun (WGS) entry which is preliminary data.</text>
</comment>
<feature type="region of interest" description="Disordered" evidence="1">
    <location>
        <begin position="35"/>
        <end position="72"/>
    </location>
</feature>
<protein>
    <submittedName>
        <fullName evidence="2">Uncharacterized protein</fullName>
    </submittedName>
</protein>
<accession>A0AAN8NE82</accession>
<keyword evidence="3" id="KW-1185">Reference proteome</keyword>
<reference evidence="2 3" key="1">
    <citation type="submission" date="2019-10" db="EMBL/GenBank/DDBJ databases">
        <authorList>
            <person name="Palmer J.M."/>
        </authorList>
    </citation>
    <scope>NUCLEOTIDE SEQUENCE [LARGE SCALE GENOMIC DNA]</scope>
    <source>
        <strain evidence="2 3">TWF718</strain>
    </source>
</reference>
<organism evidence="2 3">
    <name type="scientific">Orbilia javanica</name>
    <dbReference type="NCBI Taxonomy" id="47235"/>
    <lineage>
        <taxon>Eukaryota</taxon>
        <taxon>Fungi</taxon>
        <taxon>Dikarya</taxon>
        <taxon>Ascomycota</taxon>
        <taxon>Pezizomycotina</taxon>
        <taxon>Orbiliomycetes</taxon>
        <taxon>Orbiliales</taxon>
        <taxon>Orbiliaceae</taxon>
        <taxon>Orbilia</taxon>
    </lineage>
</organism>
<evidence type="ECO:0000256" key="1">
    <source>
        <dbReference type="SAM" id="MobiDB-lite"/>
    </source>
</evidence>